<dbReference type="HOGENOM" id="CLU_027634_5_1_12"/>
<dbReference type="InterPro" id="IPR029056">
    <property type="entry name" value="Ribokinase-like"/>
</dbReference>
<dbReference type="EMBL" id="CP002659">
    <property type="protein sequence ID" value="AEC01268.1"/>
    <property type="molecule type" value="Genomic_DNA"/>
</dbReference>
<dbReference type="Gene3D" id="3.40.1190.20">
    <property type="match status" value="1"/>
</dbReference>
<dbReference type="PANTHER" id="PTHR43320">
    <property type="entry name" value="SUGAR KINASE"/>
    <property type="match status" value="1"/>
</dbReference>
<dbReference type="InterPro" id="IPR052700">
    <property type="entry name" value="Carb_kinase_PfkB-like"/>
</dbReference>
<evidence type="ECO:0000256" key="2">
    <source>
        <dbReference type="ARBA" id="ARBA00022679"/>
    </source>
</evidence>
<sequence length="338" mass="37226">MRNPSARVYGIGNTLIDIITSVTDDELARLGLHKGTMHLTDKRKRLELEAFLSGRTSVITPGGDCPNTLITLHAMGVDTTLAGKIGDDAFGKMYADRLRIMGVRNELALSSEPTGSSIILVTPDSERTMNTYLGANRFYSAHDIVLESLRLSDVFYFTGYMWDTPEQQNAIMTALKETRNRDIIVAFDVADSFAVGRYRDTFLRIITDYCDIVFANSEEARILFNNYDPHECCRSMGKLCRIAIVKDGKRGSYISRAGKVVRIPVLGSLEPVDTTGAGDIYAAGFLYGLCTGRTTDDSGEIASFLAGETISQQGAQFTEEKALRLRTALEDGSWRPAP</sequence>
<gene>
    <name evidence="5" type="ordered locus">Spico_0026</name>
</gene>
<keyword evidence="3" id="KW-0418">Kinase</keyword>
<name>F4GIA9_PARC1</name>
<evidence type="ECO:0000256" key="3">
    <source>
        <dbReference type="ARBA" id="ARBA00022777"/>
    </source>
</evidence>
<reference evidence="5 6" key="2">
    <citation type="journal article" date="2012" name="Stand. Genomic Sci.">
        <title>Complete genome sequence of the termite hindgut bacterium Spirochaeta coccoides type strain (SPN1(T)), reclassification in the genus Sphaerochaeta as Sphaerochaeta coccoides comb. nov. and emendations of the family Spirochaetaceae and the genus Sphaerochaeta.</title>
        <authorList>
            <person name="Abt B."/>
            <person name="Han C."/>
            <person name="Scheuner C."/>
            <person name="Lu M."/>
            <person name="Lapidus A."/>
            <person name="Nolan M."/>
            <person name="Lucas S."/>
            <person name="Hammon N."/>
            <person name="Deshpande S."/>
            <person name="Cheng J.F."/>
            <person name="Tapia R."/>
            <person name="Goodwin L.A."/>
            <person name="Pitluck S."/>
            <person name="Liolios K."/>
            <person name="Pagani I."/>
            <person name="Ivanova N."/>
            <person name="Mavromatis K."/>
            <person name="Mikhailova N."/>
            <person name="Huntemann M."/>
            <person name="Pati A."/>
            <person name="Chen A."/>
            <person name="Palaniappan K."/>
            <person name="Land M."/>
            <person name="Hauser L."/>
            <person name="Brambilla E.M."/>
            <person name="Rohde M."/>
            <person name="Spring S."/>
            <person name="Gronow S."/>
            <person name="Goker M."/>
            <person name="Woyke T."/>
            <person name="Bristow J."/>
            <person name="Eisen J.A."/>
            <person name="Markowitz V."/>
            <person name="Hugenholtz P."/>
            <person name="Kyrpides N.C."/>
            <person name="Klenk H.P."/>
            <person name="Detter J.C."/>
        </authorList>
    </citation>
    <scope>NUCLEOTIDE SEQUENCE [LARGE SCALE GENOMIC DNA]</scope>
    <source>
        <strain evidence="6">ATCC BAA-1237 / DSM 17374 / SPN1</strain>
    </source>
</reference>
<dbReference type="PANTHER" id="PTHR43320:SF3">
    <property type="entry name" value="CARBOHYDRATE KINASE PFKB DOMAIN-CONTAINING PROTEIN"/>
    <property type="match status" value="1"/>
</dbReference>
<dbReference type="AlphaFoldDB" id="F4GIA9"/>
<reference evidence="6" key="1">
    <citation type="submission" date="2011-04" db="EMBL/GenBank/DDBJ databases">
        <title>The complete genome of Spirochaeta coccoides DSM 17374.</title>
        <authorList>
            <person name="Lucas S."/>
            <person name="Copeland A."/>
            <person name="Lapidus A."/>
            <person name="Bruce D."/>
            <person name="Goodwin L."/>
            <person name="Pitluck S."/>
            <person name="Peters L."/>
            <person name="Kyrpides N."/>
            <person name="Mavromatis K."/>
            <person name="Pagani I."/>
            <person name="Ivanova N."/>
            <person name="Ovchinnikova G."/>
            <person name="Lu M."/>
            <person name="Detter J.C."/>
            <person name="Tapia R."/>
            <person name="Han C."/>
            <person name="Land M."/>
            <person name="Hauser L."/>
            <person name="Markowitz V."/>
            <person name="Cheng J.-F."/>
            <person name="Hugenholtz P."/>
            <person name="Woyke T."/>
            <person name="Wu D."/>
            <person name="Spring S."/>
            <person name="Schroeder M."/>
            <person name="Brambilla E."/>
            <person name="Klenk H.-P."/>
            <person name="Eisen J.A."/>
        </authorList>
    </citation>
    <scope>NUCLEOTIDE SEQUENCE [LARGE SCALE GENOMIC DNA]</scope>
    <source>
        <strain evidence="6">ATCC BAA-1237 / DSM 17374 / SPN1</strain>
    </source>
</reference>
<dbReference type="PROSITE" id="PS00584">
    <property type="entry name" value="PFKB_KINASES_2"/>
    <property type="match status" value="1"/>
</dbReference>
<dbReference type="InterPro" id="IPR002173">
    <property type="entry name" value="Carboh/pur_kinase_PfkB_CS"/>
</dbReference>
<evidence type="ECO:0000256" key="1">
    <source>
        <dbReference type="ARBA" id="ARBA00010688"/>
    </source>
</evidence>
<protein>
    <submittedName>
        <fullName evidence="5">PfkB domain protein</fullName>
    </submittedName>
</protein>
<evidence type="ECO:0000259" key="4">
    <source>
        <dbReference type="Pfam" id="PF00294"/>
    </source>
</evidence>
<evidence type="ECO:0000313" key="6">
    <source>
        <dbReference type="Proteomes" id="UP000007939"/>
    </source>
</evidence>
<dbReference type="InterPro" id="IPR011611">
    <property type="entry name" value="PfkB_dom"/>
</dbReference>
<accession>F4GIA9</accession>
<keyword evidence="6" id="KW-1185">Reference proteome</keyword>
<dbReference type="OrthoDB" id="9775849at2"/>
<dbReference type="RefSeq" id="WP_013738664.1">
    <property type="nucleotide sequence ID" value="NC_015436.1"/>
</dbReference>
<dbReference type="STRING" id="760011.Spico_0026"/>
<organism evidence="5 6">
    <name type="scientific">Parasphaerochaeta coccoides (strain ATCC BAA-1237 / DSM 17374 / SPN1)</name>
    <name type="common">Sphaerochaeta coccoides</name>
    <dbReference type="NCBI Taxonomy" id="760011"/>
    <lineage>
        <taxon>Bacteria</taxon>
        <taxon>Pseudomonadati</taxon>
        <taxon>Spirochaetota</taxon>
        <taxon>Spirochaetia</taxon>
        <taxon>Spirochaetales</taxon>
        <taxon>Sphaerochaetaceae</taxon>
        <taxon>Parasphaerochaeta</taxon>
    </lineage>
</organism>
<keyword evidence="2" id="KW-0808">Transferase</keyword>
<dbReference type="CDD" id="cd01168">
    <property type="entry name" value="adenosine_kinase"/>
    <property type="match status" value="1"/>
</dbReference>
<dbReference type="Proteomes" id="UP000007939">
    <property type="component" value="Chromosome"/>
</dbReference>
<proteinExistence type="inferred from homology"/>
<dbReference type="GO" id="GO:0016301">
    <property type="term" value="F:kinase activity"/>
    <property type="evidence" value="ECO:0007669"/>
    <property type="project" value="UniProtKB-KW"/>
</dbReference>
<feature type="domain" description="Carbohydrate kinase PfkB" evidence="4">
    <location>
        <begin position="54"/>
        <end position="320"/>
    </location>
</feature>
<comment type="similarity">
    <text evidence="1">Belongs to the carbohydrate kinase PfkB family.</text>
</comment>
<evidence type="ECO:0000313" key="5">
    <source>
        <dbReference type="EMBL" id="AEC01268.1"/>
    </source>
</evidence>
<dbReference type="eggNOG" id="COG0524">
    <property type="taxonomic scope" value="Bacteria"/>
</dbReference>
<dbReference type="Pfam" id="PF00294">
    <property type="entry name" value="PfkB"/>
    <property type="match status" value="1"/>
</dbReference>
<dbReference type="SUPFAM" id="SSF53613">
    <property type="entry name" value="Ribokinase-like"/>
    <property type="match status" value="1"/>
</dbReference>
<dbReference type="KEGG" id="scc:Spico_0026"/>